<name>A0AAD9H1J2_9PEZI</name>
<dbReference type="PANTHER" id="PTHR33365:SF4">
    <property type="entry name" value="CYCLOCHLOROTINE BIOSYNTHESIS PROTEIN O"/>
    <property type="match status" value="1"/>
</dbReference>
<proteinExistence type="inferred from homology"/>
<organism evidence="3 4">
    <name type="scientific">Colletotrichum zoysiae</name>
    <dbReference type="NCBI Taxonomy" id="1216348"/>
    <lineage>
        <taxon>Eukaryota</taxon>
        <taxon>Fungi</taxon>
        <taxon>Dikarya</taxon>
        <taxon>Ascomycota</taxon>
        <taxon>Pezizomycotina</taxon>
        <taxon>Sordariomycetes</taxon>
        <taxon>Hypocreomycetidae</taxon>
        <taxon>Glomerellales</taxon>
        <taxon>Glomerellaceae</taxon>
        <taxon>Colletotrichum</taxon>
        <taxon>Colletotrichum graminicola species complex</taxon>
    </lineage>
</organism>
<evidence type="ECO:0000256" key="1">
    <source>
        <dbReference type="ARBA" id="ARBA00004685"/>
    </source>
</evidence>
<dbReference type="GO" id="GO:0043386">
    <property type="term" value="P:mycotoxin biosynthetic process"/>
    <property type="evidence" value="ECO:0007669"/>
    <property type="project" value="InterPro"/>
</dbReference>
<dbReference type="Pfam" id="PF11807">
    <property type="entry name" value="UstYa"/>
    <property type="match status" value="1"/>
</dbReference>
<comment type="similarity">
    <text evidence="2">Belongs to the ustYa family.</text>
</comment>
<dbReference type="PANTHER" id="PTHR33365">
    <property type="entry name" value="YALI0B05434P"/>
    <property type="match status" value="1"/>
</dbReference>
<dbReference type="Proteomes" id="UP001232148">
    <property type="component" value="Unassembled WGS sequence"/>
</dbReference>
<comment type="caution">
    <text evidence="3">The sequence shown here is derived from an EMBL/GenBank/DDBJ whole genome shotgun (WGS) entry which is preliminary data.</text>
</comment>
<evidence type="ECO:0000256" key="2">
    <source>
        <dbReference type="ARBA" id="ARBA00035112"/>
    </source>
</evidence>
<dbReference type="AlphaFoldDB" id="A0AAD9H1J2"/>
<accession>A0AAD9H1J2</accession>
<reference evidence="3" key="1">
    <citation type="submission" date="2021-06" db="EMBL/GenBank/DDBJ databases">
        <title>Comparative genomics, transcriptomics and evolutionary studies reveal genomic signatures of adaptation to plant cell wall in hemibiotrophic fungi.</title>
        <authorList>
            <consortium name="DOE Joint Genome Institute"/>
            <person name="Baroncelli R."/>
            <person name="Diaz J.F."/>
            <person name="Benocci T."/>
            <person name="Peng M."/>
            <person name="Battaglia E."/>
            <person name="Haridas S."/>
            <person name="Andreopoulos W."/>
            <person name="Labutti K."/>
            <person name="Pangilinan J."/>
            <person name="Floch G.L."/>
            <person name="Makela M.R."/>
            <person name="Henrissat B."/>
            <person name="Grigoriev I.V."/>
            <person name="Crouch J.A."/>
            <person name="De Vries R.P."/>
            <person name="Sukno S.A."/>
            <person name="Thon M.R."/>
        </authorList>
    </citation>
    <scope>NUCLEOTIDE SEQUENCE</scope>
    <source>
        <strain evidence="3">MAFF235873</strain>
    </source>
</reference>
<sequence length="104" mass="12104">MESPTNSTKYLTGVQVIHQLHCLNAIRKGVYQKFYGTPDKHALLHMDHCIDLLRIVLQCYSDLTPTLYTNHVDHGLLGKPRTHTCRNFKPILEWATERKYIITK</sequence>
<evidence type="ECO:0000313" key="3">
    <source>
        <dbReference type="EMBL" id="KAK2020658.1"/>
    </source>
</evidence>
<gene>
    <name evidence="3" type="ORF">LX32DRAFT_606147</name>
</gene>
<evidence type="ECO:0008006" key="5">
    <source>
        <dbReference type="Google" id="ProtNLM"/>
    </source>
</evidence>
<keyword evidence="4" id="KW-1185">Reference proteome</keyword>
<evidence type="ECO:0000313" key="4">
    <source>
        <dbReference type="Proteomes" id="UP001232148"/>
    </source>
</evidence>
<protein>
    <recommendedName>
        <fullName evidence="5">Tat pathway signal sequence</fullName>
    </recommendedName>
</protein>
<comment type="pathway">
    <text evidence="1">Mycotoxin biosynthesis.</text>
</comment>
<dbReference type="EMBL" id="MU843196">
    <property type="protein sequence ID" value="KAK2020658.1"/>
    <property type="molecule type" value="Genomic_DNA"/>
</dbReference>
<dbReference type="InterPro" id="IPR021765">
    <property type="entry name" value="UstYa-like"/>
</dbReference>